<keyword evidence="4" id="KW-1185">Reference proteome</keyword>
<dbReference type="AlphaFoldDB" id="A0AA41Q773"/>
<protein>
    <submittedName>
        <fullName evidence="3">Uncharacterized protein</fullName>
    </submittedName>
</protein>
<dbReference type="EMBL" id="JAKFHA010000038">
    <property type="protein sequence ID" value="MCF2532778.1"/>
    <property type="molecule type" value="Genomic_DNA"/>
</dbReference>
<evidence type="ECO:0000256" key="1">
    <source>
        <dbReference type="SAM" id="MobiDB-lite"/>
    </source>
</evidence>
<feature type="compositionally biased region" description="Low complexity" evidence="1">
    <location>
        <begin position="8"/>
        <end position="26"/>
    </location>
</feature>
<evidence type="ECO:0000313" key="3">
    <source>
        <dbReference type="EMBL" id="MCF2532778.1"/>
    </source>
</evidence>
<reference evidence="3" key="1">
    <citation type="submission" date="2022-01" db="EMBL/GenBank/DDBJ databases">
        <title>Genome-Based Taxonomic Classification of the Phylum Actinobacteria.</title>
        <authorList>
            <person name="Gao Y."/>
        </authorList>
    </citation>
    <scope>NUCLEOTIDE SEQUENCE</scope>
    <source>
        <strain evidence="3">KLBMP 8922</strain>
    </source>
</reference>
<name>A0AA41Q773_9ACTN</name>
<keyword evidence="2" id="KW-0472">Membrane</keyword>
<dbReference type="Proteomes" id="UP001165378">
    <property type="component" value="Unassembled WGS sequence"/>
</dbReference>
<evidence type="ECO:0000256" key="2">
    <source>
        <dbReference type="SAM" id="Phobius"/>
    </source>
</evidence>
<accession>A0AA41Q773</accession>
<proteinExistence type="predicted"/>
<keyword evidence="2" id="KW-0812">Transmembrane</keyword>
<sequence>MSTPAPHGSNPFAGSSPASGAPAHASVPQQGGQNPFAGGAALGGTADSAAAQDLRAYYANSTSAVICAVCGAYPAAEANFRAHRGMVIAMSNAKVEGPFCRDCGTRAFQETQNSNMLKGWWSLGSLVVNPAILVWNAIQHRKVAKLAAPAPGGPRTPLAPGKPLHRRPVFALAVLFPVVVVSVIVAVVLSSGDDVTGANAGDCVRNTGTDSNPTVDIVACTGPDAEYLVLERLDGTTSDAMCPTLTSAALTYDSGGDKFVLCMTEASSLIRQPTP</sequence>
<comment type="caution">
    <text evidence="3">The sequence shown here is derived from an EMBL/GenBank/DDBJ whole genome shotgun (WGS) entry which is preliminary data.</text>
</comment>
<evidence type="ECO:0000313" key="4">
    <source>
        <dbReference type="Proteomes" id="UP001165378"/>
    </source>
</evidence>
<dbReference type="RefSeq" id="WP_235057550.1">
    <property type="nucleotide sequence ID" value="NZ_JAKFHA010000038.1"/>
</dbReference>
<keyword evidence="2" id="KW-1133">Transmembrane helix</keyword>
<organism evidence="3 4">
    <name type="scientific">Yinghuangia soli</name>
    <dbReference type="NCBI Taxonomy" id="2908204"/>
    <lineage>
        <taxon>Bacteria</taxon>
        <taxon>Bacillati</taxon>
        <taxon>Actinomycetota</taxon>
        <taxon>Actinomycetes</taxon>
        <taxon>Kitasatosporales</taxon>
        <taxon>Streptomycetaceae</taxon>
        <taxon>Yinghuangia</taxon>
    </lineage>
</organism>
<feature type="transmembrane region" description="Helical" evidence="2">
    <location>
        <begin position="169"/>
        <end position="189"/>
    </location>
</feature>
<gene>
    <name evidence="3" type="ORF">LZ495_36975</name>
</gene>
<feature type="region of interest" description="Disordered" evidence="1">
    <location>
        <begin position="1"/>
        <end position="39"/>
    </location>
</feature>